<evidence type="ECO:0000256" key="2">
    <source>
        <dbReference type="SAM" id="SignalP"/>
    </source>
</evidence>
<proteinExistence type="predicted"/>
<dbReference type="AlphaFoldDB" id="A0A556MZV0"/>
<evidence type="ECO:0000313" key="3">
    <source>
        <dbReference type="EMBL" id="TSJ45447.1"/>
    </source>
</evidence>
<feature type="signal peptide" evidence="2">
    <location>
        <begin position="1"/>
        <end position="19"/>
    </location>
</feature>
<dbReference type="InterPro" id="IPR055015">
    <property type="entry name" value="GCX_COOH"/>
</dbReference>
<sequence>MKKELLFSLLLFVSGSLFAQDTLVISKRQLADSVYGLLNAENIPTGKLFNRQFFSTKESTLFHFSDSNAIKNDTINPDYIYNSLHELEEIVLSKGSDVDSWTLFDSVQAFCANEDFDYNRVIIPITYIDKRYNYFDDSSALASGLTYLNGYNQMDENDNSIVQPFEEKRLRLAGPLYNFMSADVFNFYVKREWLVVDSIEQIDHFSIGIGNYWYELPFDTYLPIKAPDSLRFNFRIRVHFKSNSLEKGIWEDAIEFLAEYSNLTPTDEPHSKKICNEDNEIAHGKNKLQWCLVHGCTDRFFEADKPFILLTGYRPPIISQSFDKSYDNYSTYHNALLEILREQALDIYIVRFNIFSQTQNHGIVESAYLLKDFIHYVNDRKATASSMGAYNENVILAASMSCDVARLTLLMMEREHADNGANHHHTRLLISYDGNFYGANIPLTTQAALYSNRTFSKPLTLSPTLLHYMYGAMYQKTTKQLLTYHIANANENPFTNPWVDLDIIPGPNNERVNFLNFTAAYDNGVYFIPMPQKMRHIAVSLGKISGTDNENTPNGLEFNDPGENWVDLNYLLEKYILRSAKYAPPGSFTKIFQKNSLISQSWISFLLPIFWVKHQLHVSEMLEVDNAGGSYLPKFGNALALTNFALFGGNQSKIQFSHKSVVTALAINPNLWPADGSLRVNVQDLDLMYRKFDIVNNPQSNYYGYPHLGRPNDYRQITPFDAIYIDNNINPHINLEEDIDADSDSLRDFLLNEIEPWYLGLQNFKMGDQARSNYLYKAKRRAKVAIRVGNHVTPSTPDGWYQVMPNADLVLNAGEYIELEEGFETEFGAQFTAEIDYYQCSPDRLAPPGGVSETEQTNRIAEPDSRWLNGVEATESEEPELRLYPNPTTGRFTLDCTGIIKTVTCFTVMGNPVFQCEVGQASWESDQELKPGTYILRCLIDNRWQQQKLVVL</sequence>
<dbReference type="InterPro" id="IPR026444">
    <property type="entry name" value="Secre_tail"/>
</dbReference>
<organism evidence="3 4">
    <name type="scientific">Fluviicola chungangensis</name>
    <dbReference type="NCBI Taxonomy" id="2597671"/>
    <lineage>
        <taxon>Bacteria</taxon>
        <taxon>Pseudomonadati</taxon>
        <taxon>Bacteroidota</taxon>
        <taxon>Flavobacteriia</taxon>
        <taxon>Flavobacteriales</taxon>
        <taxon>Crocinitomicaceae</taxon>
        <taxon>Fluviicola</taxon>
    </lineage>
</organism>
<gene>
    <name evidence="3" type="ORF">FO442_06745</name>
</gene>
<evidence type="ECO:0000313" key="4">
    <source>
        <dbReference type="Proteomes" id="UP000316008"/>
    </source>
</evidence>
<dbReference type="OrthoDB" id="1465999at2"/>
<dbReference type="Proteomes" id="UP000316008">
    <property type="component" value="Unassembled WGS sequence"/>
</dbReference>
<dbReference type="NCBIfam" id="NF045639">
    <property type="entry name" value="GCX_COOH"/>
    <property type="match status" value="1"/>
</dbReference>
<protein>
    <submittedName>
        <fullName evidence="3">T9SS type A sorting domain-containing protein</fullName>
    </submittedName>
</protein>
<dbReference type="NCBIfam" id="TIGR04183">
    <property type="entry name" value="Por_Secre_tail"/>
    <property type="match status" value="1"/>
</dbReference>
<keyword evidence="1 2" id="KW-0732">Signal</keyword>
<name>A0A556MZV0_9FLAO</name>
<dbReference type="EMBL" id="VLPL01000003">
    <property type="protein sequence ID" value="TSJ45447.1"/>
    <property type="molecule type" value="Genomic_DNA"/>
</dbReference>
<feature type="chain" id="PRO_5021766046" evidence="2">
    <location>
        <begin position="20"/>
        <end position="952"/>
    </location>
</feature>
<dbReference type="RefSeq" id="WP_144332403.1">
    <property type="nucleotide sequence ID" value="NZ_VLPL01000003.1"/>
</dbReference>
<evidence type="ECO:0000256" key="1">
    <source>
        <dbReference type="ARBA" id="ARBA00022729"/>
    </source>
</evidence>
<comment type="caution">
    <text evidence="3">The sequence shown here is derived from an EMBL/GenBank/DDBJ whole genome shotgun (WGS) entry which is preliminary data.</text>
</comment>
<reference evidence="3 4" key="1">
    <citation type="submission" date="2019-07" db="EMBL/GenBank/DDBJ databases">
        <authorList>
            <person name="Huq M.A."/>
        </authorList>
    </citation>
    <scope>NUCLEOTIDE SEQUENCE [LARGE SCALE GENOMIC DNA]</scope>
    <source>
        <strain evidence="3 4">MAH-3</strain>
    </source>
</reference>
<keyword evidence="4" id="KW-1185">Reference proteome</keyword>
<accession>A0A556MZV0</accession>